<feature type="compositionally biased region" description="Polar residues" evidence="1">
    <location>
        <begin position="34"/>
        <end position="47"/>
    </location>
</feature>
<proteinExistence type="predicted"/>
<feature type="non-terminal residue" evidence="2">
    <location>
        <position position="97"/>
    </location>
</feature>
<protein>
    <submittedName>
        <fullName evidence="2">Uncharacterized protein</fullName>
    </submittedName>
</protein>
<keyword evidence="3" id="KW-1185">Reference proteome</keyword>
<dbReference type="AlphaFoldDB" id="A0A9W4K6R5"/>
<feature type="region of interest" description="Disordered" evidence="1">
    <location>
        <begin position="34"/>
        <end position="59"/>
    </location>
</feature>
<accession>A0A9W4K6R5</accession>
<sequence>QLSTTLPSELLTAVRNILDLYIGPSYSLCYHPNSAPSQPSTISTQHHPNPAPSQPSTISTQHHPILTQTILNLWVFKQPPPPLTNLLLYFPRPILPL</sequence>
<organism evidence="2 3">
    <name type="scientific">Penicillium egyptiacum</name>
    <dbReference type="NCBI Taxonomy" id="1303716"/>
    <lineage>
        <taxon>Eukaryota</taxon>
        <taxon>Fungi</taxon>
        <taxon>Dikarya</taxon>
        <taxon>Ascomycota</taxon>
        <taxon>Pezizomycotina</taxon>
        <taxon>Eurotiomycetes</taxon>
        <taxon>Eurotiomycetidae</taxon>
        <taxon>Eurotiales</taxon>
        <taxon>Aspergillaceae</taxon>
        <taxon>Penicillium</taxon>
    </lineage>
</organism>
<gene>
    <name evidence="2" type="ORF">PEGY_LOCUS100</name>
</gene>
<name>A0A9W4K6R5_9EURO</name>
<reference evidence="2" key="1">
    <citation type="submission" date="2021-07" db="EMBL/GenBank/DDBJ databases">
        <authorList>
            <person name="Branca A.L. A."/>
        </authorList>
    </citation>
    <scope>NUCLEOTIDE SEQUENCE</scope>
</reference>
<comment type="caution">
    <text evidence="2">The sequence shown here is derived from an EMBL/GenBank/DDBJ whole genome shotgun (WGS) entry which is preliminary data.</text>
</comment>
<feature type="non-terminal residue" evidence="2">
    <location>
        <position position="1"/>
    </location>
</feature>
<evidence type="ECO:0000313" key="2">
    <source>
        <dbReference type="EMBL" id="CAG8881148.1"/>
    </source>
</evidence>
<evidence type="ECO:0000256" key="1">
    <source>
        <dbReference type="SAM" id="MobiDB-lite"/>
    </source>
</evidence>
<evidence type="ECO:0000313" key="3">
    <source>
        <dbReference type="Proteomes" id="UP001154252"/>
    </source>
</evidence>
<dbReference type="Proteomes" id="UP001154252">
    <property type="component" value="Unassembled WGS sequence"/>
</dbReference>
<dbReference type="EMBL" id="CAJVRC010000176">
    <property type="protein sequence ID" value="CAG8881148.1"/>
    <property type="molecule type" value="Genomic_DNA"/>
</dbReference>